<dbReference type="EMBL" id="JARQWQ010000133">
    <property type="protein sequence ID" value="KAK2549023.1"/>
    <property type="molecule type" value="Genomic_DNA"/>
</dbReference>
<dbReference type="AlphaFoldDB" id="A0AAD9PTY7"/>
<accession>A0AAD9PTY7</accession>
<gene>
    <name evidence="2" type="ORF">P5673_030652</name>
</gene>
<proteinExistence type="predicted"/>
<evidence type="ECO:0000313" key="3">
    <source>
        <dbReference type="Proteomes" id="UP001249851"/>
    </source>
</evidence>
<dbReference type="Proteomes" id="UP001249851">
    <property type="component" value="Unassembled WGS sequence"/>
</dbReference>
<reference evidence="2" key="1">
    <citation type="journal article" date="2023" name="G3 (Bethesda)">
        <title>Whole genome assembly and annotation of the endangered Caribbean coral Acropora cervicornis.</title>
        <authorList>
            <person name="Selwyn J.D."/>
            <person name="Vollmer S.V."/>
        </authorList>
    </citation>
    <scope>NUCLEOTIDE SEQUENCE</scope>
    <source>
        <strain evidence="2">K2</strain>
    </source>
</reference>
<sequence>MDELVTNVARLKTENKVLQNKINNKPVMKRKLFMDNVLNNDESVKFYTGLPTLTCLMAIFNVLKPLAEKLKYWDSNIGNKVNFQKKPSVKKSDKKRSLTTFKNLC</sequence>
<evidence type="ECO:0000256" key="1">
    <source>
        <dbReference type="SAM" id="MobiDB-lite"/>
    </source>
</evidence>
<name>A0AAD9PTY7_ACRCE</name>
<keyword evidence="3" id="KW-1185">Reference proteome</keyword>
<protein>
    <submittedName>
        <fullName evidence="2">Uncharacterized protein</fullName>
    </submittedName>
</protein>
<evidence type="ECO:0000313" key="2">
    <source>
        <dbReference type="EMBL" id="KAK2549023.1"/>
    </source>
</evidence>
<reference evidence="2" key="2">
    <citation type="journal article" date="2023" name="Science">
        <title>Genomic signatures of disease resistance in endangered staghorn corals.</title>
        <authorList>
            <person name="Vollmer S.V."/>
            <person name="Selwyn J.D."/>
            <person name="Despard B.A."/>
            <person name="Roesel C.L."/>
        </authorList>
    </citation>
    <scope>NUCLEOTIDE SEQUENCE</scope>
    <source>
        <strain evidence="2">K2</strain>
    </source>
</reference>
<organism evidence="2 3">
    <name type="scientific">Acropora cervicornis</name>
    <name type="common">Staghorn coral</name>
    <dbReference type="NCBI Taxonomy" id="6130"/>
    <lineage>
        <taxon>Eukaryota</taxon>
        <taxon>Metazoa</taxon>
        <taxon>Cnidaria</taxon>
        <taxon>Anthozoa</taxon>
        <taxon>Hexacorallia</taxon>
        <taxon>Scleractinia</taxon>
        <taxon>Astrocoeniina</taxon>
        <taxon>Acroporidae</taxon>
        <taxon>Acropora</taxon>
    </lineage>
</organism>
<comment type="caution">
    <text evidence="2">The sequence shown here is derived from an EMBL/GenBank/DDBJ whole genome shotgun (WGS) entry which is preliminary data.</text>
</comment>
<feature type="region of interest" description="Disordered" evidence="1">
    <location>
        <begin position="85"/>
        <end position="105"/>
    </location>
</feature>